<evidence type="ECO:0000256" key="3">
    <source>
        <dbReference type="ARBA" id="ARBA00022475"/>
    </source>
</evidence>
<reference evidence="10" key="1">
    <citation type="journal article" date="2019" name="Int. J. Syst. Evol. Microbiol.">
        <title>The Global Catalogue of Microorganisms (GCM) 10K type strain sequencing project: providing services to taxonomists for standard genome sequencing and annotation.</title>
        <authorList>
            <consortium name="The Broad Institute Genomics Platform"/>
            <consortium name="The Broad Institute Genome Sequencing Center for Infectious Disease"/>
            <person name="Wu L."/>
            <person name="Ma J."/>
        </authorList>
    </citation>
    <scope>NUCLEOTIDE SEQUENCE [LARGE SCALE GENOMIC DNA]</scope>
    <source>
        <strain evidence="10">JCM 11496</strain>
    </source>
</reference>
<dbReference type="SUPFAM" id="SSF103473">
    <property type="entry name" value="MFS general substrate transporter"/>
    <property type="match status" value="1"/>
</dbReference>
<feature type="transmembrane region" description="Helical" evidence="7">
    <location>
        <begin position="91"/>
        <end position="109"/>
    </location>
</feature>
<evidence type="ECO:0000256" key="1">
    <source>
        <dbReference type="ARBA" id="ARBA00004651"/>
    </source>
</evidence>
<feature type="transmembrane region" description="Helical" evidence="7">
    <location>
        <begin position="280"/>
        <end position="301"/>
    </location>
</feature>
<dbReference type="RefSeq" id="WP_343877241.1">
    <property type="nucleotide sequence ID" value="NZ_BAAAIJ010000003.1"/>
</dbReference>
<evidence type="ECO:0000256" key="6">
    <source>
        <dbReference type="ARBA" id="ARBA00023136"/>
    </source>
</evidence>
<accession>A0ABW4Q1I8</accession>
<protein>
    <submittedName>
        <fullName evidence="9">MFS transporter</fullName>
    </submittedName>
</protein>
<keyword evidence="5 7" id="KW-1133">Transmembrane helix</keyword>
<gene>
    <name evidence="9" type="ORF">ACFSFX_01205</name>
</gene>
<keyword evidence="10" id="KW-1185">Reference proteome</keyword>
<dbReference type="Gene3D" id="1.20.1250.20">
    <property type="entry name" value="MFS general substrate transporter like domains"/>
    <property type="match status" value="1"/>
</dbReference>
<dbReference type="PROSITE" id="PS50850">
    <property type="entry name" value="MFS"/>
    <property type="match status" value="1"/>
</dbReference>
<keyword evidence="3" id="KW-1003">Cell membrane</keyword>
<dbReference type="InterPro" id="IPR011701">
    <property type="entry name" value="MFS"/>
</dbReference>
<evidence type="ECO:0000256" key="2">
    <source>
        <dbReference type="ARBA" id="ARBA00022448"/>
    </source>
</evidence>
<organism evidence="9 10">
    <name type="scientific">Arthrobacter flavus</name>
    <dbReference type="NCBI Taxonomy" id="95172"/>
    <lineage>
        <taxon>Bacteria</taxon>
        <taxon>Bacillati</taxon>
        <taxon>Actinomycetota</taxon>
        <taxon>Actinomycetes</taxon>
        <taxon>Micrococcales</taxon>
        <taxon>Micrococcaceae</taxon>
        <taxon>Arthrobacter</taxon>
    </lineage>
</organism>
<sequence>MSLILPTQLVFNIGFYAVVPFLALVMTEDLGLGAAAIGLVLGARTFSQQGMFLLGGVIADRWGPRRSILTGCAVRAAGYLGLAIADDFWAFLASAVLTGIGGAFFSPAIEGLVGTLDRAQSTNGSRRNLFAWLVLVGEIGAVAGPLIGIGLLPNGFPVVAGSAALLFLGVGVALWLLLPTHDPASVVGGEPSGRRWKFRGAFACLGDRRYLCFAAFFSMNLLAYNQLYFALPLELAHSGVGAGTLAVLFTVASVLTIALQLPLSAVAARLGPAATLRTGFTCIAAAFAVMGLLGTTGMNLLPGLHAASGPVFCVVLLCLGHMLVGPAGMQLVHHFAGQRPLSAYYGLLASCGGIAVLIGNTLFGTLRDIAGGLSSWTFLVVLATLSASFLPHVLPLPQQKDHP</sequence>
<dbReference type="PANTHER" id="PTHR23517:SF2">
    <property type="entry name" value="MULTIDRUG RESISTANCE PROTEIN MDTH"/>
    <property type="match status" value="1"/>
</dbReference>
<dbReference type="InterPro" id="IPR020846">
    <property type="entry name" value="MFS_dom"/>
</dbReference>
<evidence type="ECO:0000256" key="5">
    <source>
        <dbReference type="ARBA" id="ARBA00022989"/>
    </source>
</evidence>
<dbReference type="PANTHER" id="PTHR23517">
    <property type="entry name" value="RESISTANCE PROTEIN MDTM, PUTATIVE-RELATED-RELATED"/>
    <property type="match status" value="1"/>
</dbReference>
<proteinExistence type="predicted"/>
<dbReference type="EMBL" id="JBHUGA010000003">
    <property type="protein sequence ID" value="MFD1845212.1"/>
    <property type="molecule type" value="Genomic_DNA"/>
</dbReference>
<feature type="transmembrane region" description="Helical" evidence="7">
    <location>
        <begin position="9"/>
        <end position="26"/>
    </location>
</feature>
<feature type="domain" description="Major facilitator superfamily (MFS) profile" evidence="8">
    <location>
        <begin position="1"/>
        <end position="400"/>
    </location>
</feature>
<dbReference type="InterPro" id="IPR036259">
    <property type="entry name" value="MFS_trans_sf"/>
</dbReference>
<feature type="transmembrane region" description="Helical" evidence="7">
    <location>
        <begin position="158"/>
        <end position="178"/>
    </location>
</feature>
<dbReference type="Pfam" id="PF07690">
    <property type="entry name" value="MFS_1"/>
    <property type="match status" value="1"/>
</dbReference>
<feature type="transmembrane region" description="Helical" evidence="7">
    <location>
        <begin position="210"/>
        <end position="231"/>
    </location>
</feature>
<comment type="caution">
    <text evidence="9">The sequence shown here is derived from an EMBL/GenBank/DDBJ whole genome shotgun (WGS) entry which is preliminary data.</text>
</comment>
<feature type="transmembrane region" description="Helical" evidence="7">
    <location>
        <begin position="307"/>
        <end position="329"/>
    </location>
</feature>
<evidence type="ECO:0000313" key="9">
    <source>
        <dbReference type="EMBL" id="MFD1845212.1"/>
    </source>
</evidence>
<feature type="transmembrane region" description="Helical" evidence="7">
    <location>
        <begin position="243"/>
        <end position="268"/>
    </location>
</feature>
<comment type="subcellular location">
    <subcellularLocation>
        <location evidence="1">Cell membrane</location>
        <topology evidence="1">Multi-pass membrane protein</topology>
    </subcellularLocation>
</comment>
<evidence type="ECO:0000256" key="7">
    <source>
        <dbReference type="SAM" id="Phobius"/>
    </source>
</evidence>
<dbReference type="InterPro" id="IPR050171">
    <property type="entry name" value="MFS_Transporters"/>
</dbReference>
<name>A0ABW4Q1I8_9MICC</name>
<evidence type="ECO:0000256" key="4">
    <source>
        <dbReference type="ARBA" id="ARBA00022692"/>
    </source>
</evidence>
<feature type="transmembrane region" description="Helical" evidence="7">
    <location>
        <begin position="341"/>
        <end position="363"/>
    </location>
</feature>
<keyword evidence="2" id="KW-0813">Transport</keyword>
<feature type="transmembrane region" description="Helical" evidence="7">
    <location>
        <begin position="369"/>
        <end position="390"/>
    </location>
</feature>
<dbReference type="Proteomes" id="UP001597307">
    <property type="component" value="Unassembled WGS sequence"/>
</dbReference>
<evidence type="ECO:0000259" key="8">
    <source>
        <dbReference type="PROSITE" id="PS50850"/>
    </source>
</evidence>
<keyword evidence="6 7" id="KW-0472">Membrane</keyword>
<feature type="transmembrane region" description="Helical" evidence="7">
    <location>
        <begin position="32"/>
        <end position="55"/>
    </location>
</feature>
<keyword evidence="4 7" id="KW-0812">Transmembrane</keyword>
<feature type="transmembrane region" description="Helical" evidence="7">
    <location>
        <begin position="129"/>
        <end position="152"/>
    </location>
</feature>
<evidence type="ECO:0000313" key="10">
    <source>
        <dbReference type="Proteomes" id="UP001597307"/>
    </source>
</evidence>